<protein>
    <recommendedName>
        <fullName evidence="3">2-C-methyl-D-erythritol 4-phosphate cytidylyltransferase</fullName>
        <ecNumber evidence="3">2.7.7.60</ecNumber>
    </recommendedName>
    <alternativeName>
        <fullName evidence="3">4-diphosphocytidyl-2C-methyl-D-erythritol synthase</fullName>
    </alternativeName>
    <alternativeName>
        <fullName evidence="3">MEP cytidylyltransferase</fullName>
        <shortName evidence="3">MCT</shortName>
    </alternativeName>
</protein>
<dbReference type="Proteomes" id="UP000198510">
    <property type="component" value="Unassembled WGS sequence"/>
</dbReference>
<dbReference type="InterPro" id="IPR029044">
    <property type="entry name" value="Nucleotide-diphossugar_trans"/>
</dbReference>
<dbReference type="AlphaFoldDB" id="A0A1G9DA40"/>
<dbReference type="RefSeq" id="WP_245706000.1">
    <property type="nucleotide sequence ID" value="NZ_FNFO01000003.1"/>
</dbReference>
<feature type="site" description="Positions MEP for the nucleophilic attack" evidence="3">
    <location>
        <position position="154"/>
    </location>
</feature>
<dbReference type="Pfam" id="PF01128">
    <property type="entry name" value="IspD"/>
    <property type="match status" value="1"/>
</dbReference>
<keyword evidence="5" id="KW-1185">Reference proteome</keyword>
<feature type="site" description="Positions MEP for the nucleophilic attack" evidence="3">
    <location>
        <position position="208"/>
    </location>
</feature>
<sequence>MTQVNYAIVVAGGAGQRMGNAIPKQFLTLRGKPILLHTLEKLHAFDASLRLIVVLPAADLPRWHELVALHQCPIPHQITAGGATRFHSVSCGLALISDDAHLIAIHDGVRPLVSLQVMERAFALAAQQGSAVAAVKLKESIRRGDEQHSQAVDRAAFRLVQTPQVFRAAWIKKAYATAVGTDFTDCASVAESAGHPIYLSEGAYENIKITTPEDLLLAEALLQA</sequence>
<comment type="function">
    <text evidence="3">Catalyzes the formation of 4-diphosphocytidyl-2-C-methyl-D-erythritol from CTP and 2-C-methyl-D-erythritol 4-phosphate (MEP).</text>
</comment>
<gene>
    <name evidence="3" type="primary">ispD</name>
    <name evidence="4" type="ORF">SAMN05421823_10348</name>
</gene>
<dbReference type="SUPFAM" id="SSF53448">
    <property type="entry name" value="Nucleotide-diphospho-sugar transferases"/>
    <property type="match status" value="1"/>
</dbReference>
<dbReference type="Gene3D" id="3.90.550.10">
    <property type="entry name" value="Spore Coat Polysaccharide Biosynthesis Protein SpsA, Chain A"/>
    <property type="match status" value="1"/>
</dbReference>
<evidence type="ECO:0000313" key="5">
    <source>
        <dbReference type="Proteomes" id="UP000198510"/>
    </source>
</evidence>
<feature type="site" description="Transition state stabilizer" evidence="3">
    <location>
        <position position="17"/>
    </location>
</feature>
<dbReference type="InterPro" id="IPR034683">
    <property type="entry name" value="IspD/TarI"/>
</dbReference>
<proteinExistence type="inferred from homology"/>
<dbReference type="FunFam" id="3.90.550.10:FF:000003">
    <property type="entry name" value="2-C-methyl-D-erythritol 4-phosphate cytidylyltransferase"/>
    <property type="match status" value="1"/>
</dbReference>
<comment type="similarity">
    <text evidence="3">Belongs to the IspD/TarI cytidylyltransferase family. IspD subfamily.</text>
</comment>
<dbReference type="PANTHER" id="PTHR32125">
    <property type="entry name" value="2-C-METHYL-D-ERYTHRITOL 4-PHOSPHATE CYTIDYLYLTRANSFERASE, CHLOROPLASTIC"/>
    <property type="match status" value="1"/>
</dbReference>
<name>A0A1G9DA40_9BACT</name>
<dbReference type="NCBIfam" id="TIGR00453">
    <property type="entry name" value="ispD"/>
    <property type="match status" value="1"/>
</dbReference>
<dbReference type="HAMAP" id="MF_00108">
    <property type="entry name" value="IspD"/>
    <property type="match status" value="1"/>
</dbReference>
<accession>A0A1G9DA40</accession>
<dbReference type="GO" id="GO:0050518">
    <property type="term" value="F:2-C-methyl-D-erythritol 4-phosphate cytidylyltransferase activity"/>
    <property type="evidence" value="ECO:0007669"/>
    <property type="project" value="UniProtKB-UniRule"/>
</dbReference>
<dbReference type="PANTHER" id="PTHR32125:SF4">
    <property type="entry name" value="2-C-METHYL-D-ERYTHRITOL 4-PHOSPHATE CYTIDYLYLTRANSFERASE, CHLOROPLASTIC"/>
    <property type="match status" value="1"/>
</dbReference>
<dbReference type="EC" id="2.7.7.60" evidence="3"/>
<feature type="site" description="Transition state stabilizer" evidence="3">
    <location>
        <position position="24"/>
    </location>
</feature>
<dbReference type="CDD" id="cd02516">
    <property type="entry name" value="CDP-ME_synthetase"/>
    <property type="match status" value="1"/>
</dbReference>
<dbReference type="InterPro" id="IPR001228">
    <property type="entry name" value="IspD"/>
</dbReference>
<keyword evidence="3" id="KW-0414">Isoprene biosynthesis</keyword>
<evidence type="ECO:0000256" key="3">
    <source>
        <dbReference type="HAMAP-Rule" id="MF_00108"/>
    </source>
</evidence>
<dbReference type="UniPathway" id="UPA00056">
    <property type="reaction ID" value="UER00093"/>
</dbReference>
<evidence type="ECO:0000256" key="2">
    <source>
        <dbReference type="ARBA" id="ARBA00022695"/>
    </source>
</evidence>
<reference evidence="4 5" key="1">
    <citation type="submission" date="2016-10" db="EMBL/GenBank/DDBJ databases">
        <authorList>
            <person name="de Groot N.N."/>
        </authorList>
    </citation>
    <scope>NUCLEOTIDE SEQUENCE [LARGE SCALE GENOMIC DNA]</scope>
    <source>
        <strain evidence="4 5">DSM 25186</strain>
    </source>
</reference>
<keyword evidence="1 3" id="KW-0808">Transferase</keyword>
<organism evidence="4 5">
    <name type="scientific">Catalinimonas alkaloidigena</name>
    <dbReference type="NCBI Taxonomy" id="1075417"/>
    <lineage>
        <taxon>Bacteria</taxon>
        <taxon>Pseudomonadati</taxon>
        <taxon>Bacteroidota</taxon>
        <taxon>Cytophagia</taxon>
        <taxon>Cytophagales</taxon>
        <taxon>Catalimonadaceae</taxon>
        <taxon>Catalinimonas</taxon>
    </lineage>
</organism>
<evidence type="ECO:0000313" key="4">
    <source>
        <dbReference type="EMBL" id="SDK60655.1"/>
    </source>
</evidence>
<dbReference type="GO" id="GO:0019288">
    <property type="term" value="P:isopentenyl diphosphate biosynthetic process, methylerythritol 4-phosphate pathway"/>
    <property type="evidence" value="ECO:0007669"/>
    <property type="project" value="UniProtKB-UniRule"/>
</dbReference>
<dbReference type="InterPro" id="IPR050088">
    <property type="entry name" value="IspD/TarI_cytidylyltransf_bact"/>
</dbReference>
<keyword evidence="2 3" id="KW-0548">Nucleotidyltransferase</keyword>
<dbReference type="NCBIfam" id="NF001186">
    <property type="entry name" value="PRK00155.2-3"/>
    <property type="match status" value="1"/>
</dbReference>
<comment type="pathway">
    <text evidence="3">Isoprenoid biosynthesis; isopentenyl diphosphate biosynthesis via DXP pathway; isopentenyl diphosphate from 1-deoxy-D-xylulose 5-phosphate: step 2/6.</text>
</comment>
<dbReference type="STRING" id="1075417.SAMN05421823_10348"/>
<dbReference type="EMBL" id="FNFO01000003">
    <property type="protein sequence ID" value="SDK60655.1"/>
    <property type="molecule type" value="Genomic_DNA"/>
</dbReference>
<comment type="catalytic activity">
    <reaction evidence="3">
        <text>2-C-methyl-D-erythritol 4-phosphate + CTP + H(+) = 4-CDP-2-C-methyl-D-erythritol + diphosphate</text>
        <dbReference type="Rhea" id="RHEA:13429"/>
        <dbReference type="ChEBI" id="CHEBI:15378"/>
        <dbReference type="ChEBI" id="CHEBI:33019"/>
        <dbReference type="ChEBI" id="CHEBI:37563"/>
        <dbReference type="ChEBI" id="CHEBI:57823"/>
        <dbReference type="ChEBI" id="CHEBI:58262"/>
        <dbReference type="EC" id="2.7.7.60"/>
    </reaction>
</comment>
<evidence type="ECO:0000256" key="1">
    <source>
        <dbReference type="ARBA" id="ARBA00022679"/>
    </source>
</evidence>